<comment type="caution">
    <text evidence="9">The sequence shown here is derived from an EMBL/GenBank/DDBJ whole genome shotgun (WGS) entry which is preliminary data.</text>
</comment>
<keyword evidence="1" id="KW-0678">Repressor</keyword>
<dbReference type="SMART" id="SM00345">
    <property type="entry name" value="HTH_GNTR"/>
    <property type="match status" value="1"/>
</dbReference>
<dbReference type="Proteomes" id="UP000616724">
    <property type="component" value="Unassembled WGS sequence"/>
</dbReference>
<dbReference type="GO" id="GO:0045892">
    <property type="term" value="P:negative regulation of DNA-templated transcription"/>
    <property type="evidence" value="ECO:0007669"/>
    <property type="project" value="InterPro"/>
</dbReference>
<evidence type="ECO:0000259" key="8">
    <source>
        <dbReference type="PROSITE" id="PS50977"/>
    </source>
</evidence>
<organism evidence="9 10">
    <name type="scientific">Planobispora longispora</name>
    <dbReference type="NCBI Taxonomy" id="28887"/>
    <lineage>
        <taxon>Bacteria</taxon>
        <taxon>Bacillati</taxon>
        <taxon>Actinomycetota</taxon>
        <taxon>Actinomycetes</taxon>
        <taxon>Streptosporangiales</taxon>
        <taxon>Streptosporangiaceae</taxon>
        <taxon>Planobispora</taxon>
    </lineage>
</organism>
<evidence type="ECO:0000256" key="6">
    <source>
        <dbReference type="SAM" id="MobiDB-lite"/>
    </source>
</evidence>
<dbReference type="InterPro" id="IPR036390">
    <property type="entry name" value="WH_DNA-bd_sf"/>
</dbReference>
<dbReference type="SUPFAM" id="SSF46689">
    <property type="entry name" value="Homeodomain-like"/>
    <property type="match status" value="1"/>
</dbReference>
<feature type="domain" description="HTH tetR-type" evidence="8">
    <location>
        <begin position="99"/>
        <end position="159"/>
    </location>
</feature>
<keyword evidence="10" id="KW-1185">Reference proteome</keyword>
<dbReference type="Pfam" id="PF00392">
    <property type="entry name" value="GntR"/>
    <property type="match status" value="1"/>
</dbReference>
<dbReference type="SUPFAM" id="SSF48498">
    <property type="entry name" value="Tetracyclin repressor-like, C-terminal domain"/>
    <property type="match status" value="1"/>
</dbReference>
<dbReference type="PANTHER" id="PTHR30055:SF151">
    <property type="entry name" value="TRANSCRIPTIONAL REGULATORY PROTEIN"/>
    <property type="match status" value="1"/>
</dbReference>
<dbReference type="InterPro" id="IPR004111">
    <property type="entry name" value="Repressor_TetR_C"/>
</dbReference>
<evidence type="ECO:0000256" key="3">
    <source>
        <dbReference type="ARBA" id="ARBA00023125"/>
    </source>
</evidence>
<protein>
    <submittedName>
        <fullName evidence="9">GntR family transcriptional regulator</fullName>
    </submittedName>
</protein>
<dbReference type="GO" id="GO:0003700">
    <property type="term" value="F:DNA-binding transcription factor activity"/>
    <property type="evidence" value="ECO:0007669"/>
    <property type="project" value="InterPro"/>
</dbReference>
<proteinExistence type="predicted"/>
<reference evidence="9 10" key="1">
    <citation type="submission" date="2021-01" db="EMBL/GenBank/DDBJ databases">
        <title>Whole genome shotgun sequence of Planobispora longispora NBRC 13918.</title>
        <authorList>
            <person name="Komaki H."/>
            <person name="Tamura T."/>
        </authorList>
    </citation>
    <scope>NUCLEOTIDE SEQUENCE [LARGE SCALE GENOMIC DNA]</scope>
    <source>
        <strain evidence="9 10">NBRC 13918</strain>
    </source>
</reference>
<dbReference type="EMBL" id="BOOH01000059">
    <property type="protein sequence ID" value="GIH80456.1"/>
    <property type="molecule type" value="Genomic_DNA"/>
</dbReference>
<keyword evidence="4" id="KW-0804">Transcription</keyword>
<dbReference type="Pfam" id="PF00440">
    <property type="entry name" value="TetR_N"/>
    <property type="match status" value="1"/>
</dbReference>
<evidence type="ECO:0000313" key="10">
    <source>
        <dbReference type="Proteomes" id="UP000616724"/>
    </source>
</evidence>
<dbReference type="PROSITE" id="PS50977">
    <property type="entry name" value="HTH_TETR_2"/>
    <property type="match status" value="1"/>
</dbReference>
<dbReference type="GO" id="GO:0000976">
    <property type="term" value="F:transcription cis-regulatory region binding"/>
    <property type="evidence" value="ECO:0007669"/>
    <property type="project" value="TreeGrafter"/>
</dbReference>
<dbReference type="CDD" id="cd07377">
    <property type="entry name" value="WHTH_GntR"/>
    <property type="match status" value="1"/>
</dbReference>
<dbReference type="InterPro" id="IPR036271">
    <property type="entry name" value="Tet_transcr_reg_TetR-rel_C_sf"/>
</dbReference>
<dbReference type="PRINTS" id="PR00400">
    <property type="entry name" value="TETREPRESSOR"/>
</dbReference>
<dbReference type="SUPFAM" id="SSF46785">
    <property type="entry name" value="Winged helix' DNA-binding domain"/>
    <property type="match status" value="1"/>
</dbReference>
<evidence type="ECO:0000259" key="7">
    <source>
        <dbReference type="PROSITE" id="PS50949"/>
    </source>
</evidence>
<dbReference type="AlphaFoldDB" id="A0A8J3RPH4"/>
<gene>
    <name evidence="9" type="ORF">Plo01_68850</name>
</gene>
<evidence type="ECO:0000256" key="4">
    <source>
        <dbReference type="ARBA" id="ARBA00023163"/>
    </source>
</evidence>
<sequence>MTPPYLRIVADIRRRIDSGELRPGDRVPSTRQITQRWGVAMATASKVLAELRRRELVRAVPGVGTVVAAPAVPSVPVPAPTARRDRSGGPVTARNGGDEDEREGVVRAAVRIADAEGIAALSMRRLATELGVATMSLYRHVRDKDELVLLMTDLAYGEDELPDPPPPGWRAQLEFLARLQWELYRRHPWLAQVASFTRPMLVPNAMAHTEWAMRAVSGLGLDANTTLHIGTVLTAYVRGIAVNLEPEAEARQDTGVDEDEWIRTQEPSFAEVFASGRFPVLAHAFTQPGLDFDLDTLFSFGLRGLLDGLAVLIGRT</sequence>
<dbReference type="PANTHER" id="PTHR30055">
    <property type="entry name" value="HTH-TYPE TRANSCRIPTIONAL REGULATOR RUTR"/>
    <property type="match status" value="1"/>
</dbReference>
<evidence type="ECO:0000313" key="9">
    <source>
        <dbReference type="EMBL" id="GIH80456.1"/>
    </source>
</evidence>
<dbReference type="InterPro" id="IPR050109">
    <property type="entry name" value="HTH-type_TetR-like_transc_reg"/>
</dbReference>
<dbReference type="InterPro" id="IPR001647">
    <property type="entry name" value="HTH_TetR"/>
</dbReference>
<dbReference type="GO" id="GO:0046677">
    <property type="term" value="P:response to antibiotic"/>
    <property type="evidence" value="ECO:0007669"/>
    <property type="project" value="InterPro"/>
</dbReference>
<accession>A0A8J3RPH4</accession>
<dbReference type="RefSeq" id="WP_203894887.1">
    <property type="nucleotide sequence ID" value="NZ_BOOH01000059.1"/>
</dbReference>
<evidence type="ECO:0000256" key="1">
    <source>
        <dbReference type="ARBA" id="ARBA00022491"/>
    </source>
</evidence>
<dbReference type="InterPro" id="IPR003012">
    <property type="entry name" value="Tet_transcr_reg_TetR"/>
</dbReference>
<feature type="domain" description="HTH gntR-type" evidence="7">
    <location>
        <begin position="2"/>
        <end position="70"/>
    </location>
</feature>
<keyword evidence="2" id="KW-0805">Transcription regulation</keyword>
<dbReference type="Gene3D" id="1.10.357.10">
    <property type="entry name" value="Tetracycline Repressor, domain 2"/>
    <property type="match status" value="1"/>
</dbReference>
<feature type="DNA-binding region" description="H-T-H motif" evidence="5">
    <location>
        <begin position="122"/>
        <end position="141"/>
    </location>
</feature>
<dbReference type="InterPro" id="IPR000524">
    <property type="entry name" value="Tscrpt_reg_HTH_GntR"/>
</dbReference>
<keyword evidence="3 5" id="KW-0238">DNA-binding</keyword>
<dbReference type="Pfam" id="PF02909">
    <property type="entry name" value="TetR_C_1"/>
    <property type="match status" value="1"/>
</dbReference>
<dbReference type="Gene3D" id="1.10.10.10">
    <property type="entry name" value="Winged helix-like DNA-binding domain superfamily/Winged helix DNA-binding domain"/>
    <property type="match status" value="1"/>
</dbReference>
<evidence type="ECO:0000256" key="5">
    <source>
        <dbReference type="PROSITE-ProRule" id="PRU00335"/>
    </source>
</evidence>
<dbReference type="InterPro" id="IPR036388">
    <property type="entry name" value="WH-like_DNA-bd_sf"/>
</dbReference>
<dbReference type="PROSITE" id="PS50949">
    <property type="entry name" value="HTH_GNTR"/>
    <property type="match status" value="1"/>
</dbReference>
<dbReference type="InterPro" id="IPR009057">
    <property type="entry name" value="Homeodomain-like_sf"/>
</dbReference>
<feature type="region of interest" description="Disordered" evidence="6">
    <location>
        <begin position="77"/>
        <end position="102"/>
    </location>
</feature>
<evidence type="ECO:0000256" key="2">
    <source>
        <dbReference type="ARBA" id="ARBA00023015"/>
    </source>
</evidence>
<name>A0A8J3RPH4_9ACTN</name>
<dbReference type="Gene3D" id="1.10.10.60">
    <property type="entry name" value="Homeodomain-like"/>
    <property type="match status" value="1"/>
</dbReference>